<dbReference type="Proteomes" id="UP000468735">
    <property type="component" value="Unassembled WGS sequence"/>
</dbReference>
<keyword evidence="2" id="KW-1185">Reference proteome</keyword>
<name>A0A6H9Z057_9ACTN</name>
<proteinExistence type="predicted"/>
<protein>
    <submittedName>
        <fullName evidence="1">Uncharacterized protein</fullName>
    </submittedName>
</protein>
<evidence type="ECO:0000313" key="1">
    <source>
        <dbReference type="EMBL" id="KAB2347251.1"/>
    </source>
</evidence>
<accession>A0A6H9Z057</accession>
<dbReference type="RefSeq" id="WP_151561910.1">
    <property type="nucleotide sequence ID" value="NZ_WBMT01000009.1"/>
</dbReference>
<evidence type="ECO:0000313" key="2">
    <source>
        <dbReference type="Proteomes" id="UP000468735"/>
    </source>
</evidence>
<dbReference type="OrthoDB" id="3483627at2"/>
<reference evidence="1 2" key="1">
    <citation type="submission" date="2019-09" db="EMBL/GenBank/DDBJ databases">
        <title>Actinomadura physcomitrii sp. nov., a novel actinomycete isolated from moss [Physcomitrium sphaericum (Ludw) Fuernr].</title>
        <authorList>
            <person name="Zhuang X."/>
            <person name="Liu C."/>
        </authorList>
    </citation>
    <scope>NUCLEOTIDE SEQUENCE [LARGE SCALE GENOMIC DNA]</scope>
    <source>
        <strain evidence="1 2">HMC1</strain>
    </source>
</reference>
<dbReference type="EMBL" id="WBMT01000009">
    <property type="protein sequence ID" value="KAB2347251.1"/>
    <property type="molecule type" value="Genomic_DNA"/>
</dbReference>
<comment type="caution">
    <text evidence="1">The sequence shown here is derived from an EMBL/GenBank/DDBJ whole genome shotgun (WGS) entry which is preliminary data.</text>
</comment>
<organism evidence="1 2">
    <name type="scientific">Actinomadura rudentiformis</name>
    <dbReference type="NCBI Taxonomy" id="359158"/>
    <lineage>
        <taxon>Bacteria</taxon>
        <taxon>Bacillati</taxon>
        <taxon>Actinomycetota</taxon>
        <taxon>Actinomycetes</taxon>
        <taxon>Streptosporangiales</taxon>
        <taxon>Thermomonosporaceae</taxon>
        <taxon>Actinomadura</taxon>
    </lineage>
</organism>
<sequence>MILLALLTGGLIFMIWARQVSYVMLFALCSWGLLAASTPIGVKLVAGLNSLSNSIDGWFA</sequence>
<gene>
    <name evidence="1" type="ORF">F8566_19705</name>
</gene>
<dbReference type="AlphaFoldDB" id="A0A6H9Z057"/>